<organism evidence="1 2">
    <name type="scientific">Providencia heimbachae ATCC 35613</name>
    <dbReference type="NCBI Taxonomy" id="1354272"/>
    <lineage>
        <taxon>Bacteria</taxon>
        <taxon>Pseudomonadati</taxon>
        <taxon>Pseudomonadota</taxon>
        <taxon>Gammaproteobacteria</taxon>
        <taxon>Enterobacterales</taxon>
        <taxon>Morganellaceae</taxon>
        <taxon>Providencia</taxon>
    </lineage>
</organism>
<proteinExistence type="predicted"/>
<name>A0A1B7JRC2_9GAMM</name>
<dbReference type="Proteomes" id="UP000078224">
    <property type="component" value="Unassembled WGS sequence"/>
</dbReference>
<keyword evidence="2" id="KW-1185">Reference proteome</keyword>
<reference evidence="1 2" key="1">
    <citation type="submission" date="2016-04" db="EMBL/GenBank/DDBJ databases">
        <title>ATOL: Assembling a taxonomically balanced genome-scale reconstruction of the evolutionary history of the Enterobacteriaceae.</title>
        <authorList>
            <person name="Plunkett G.III."/>
            <person name="Neeno-Eckwall E.C."/>
            <person name="Glasner J.D."/>
            <person name="Perna N.T."/>
        </authorList>
    </citation>
    <scope>NUCLEOTIDE SEQUENCE [LARGE SCALE GENOMIC DNA]</scope>
    <source>
        <strain evidence="1 2">ATCC 35613</strain>
    </source>
</reference>
<dbReference type="AlphaFoldDB" id="A0A1B7JRC2"/>
<dbReference type="RefSeq" id="WP_269451643.1">
    <property type="nucleotide sequence ID" value="NZ_LXEW01000037.1"/>
</dbReference>
<sequence>MTNATMSAPVEPKFTPFPAVDVYSIARSVPTLKNKLKAIVLH</sequence>
<evidence type="ECO:0000313" key="2">
    <source>
        <dbReference type="Proteomes" id="UP000078224"/>
    </source>
</evidence>
<protein>
    <submittedName>
        <fullName evidence="1">Uncharacterized protein</fullName>
    </submittedName>
</protein>
<dbReference type="PATRIC" id="fig|1354272.4.peg.2673"/>
<accession>A0A1B7JRC2</accession>
<dbReference type="EMBL" id="LXEW01000037">
    <property type="protein sequence ID" value="OAT50463.1"/>
    <property type="molecule type" value="Genomic_DNA"/>
</dbReference>
<gene>
    <name evidence="1" type="ORF">M998_2625</name>
</gene>
<evidence type="ECO:0000313" key="1">
    <source>
        <dbReference type="EMBL" id="OAT50463.1"/>
    </source>
</evidence>
<comment type="caution">
    <text evidence="1">The sequence shown here is derived from an EMBL/GenBank/DDBJ whole genome shotgun (WGS) entry which is preliminary data.</text>
</comment>